<reference evidence="4 5" key="1">
    <citation type="journal article" date="2009" name="Proc. Natl. Acad. Sci. U.S.A.">
        <title>Biogeography of the Sulfolobus islandicus pan-genome.</title>
        <authorList>
            <person name="Reno M.L."/>
            <person name="Held N.L."/>
            <person name="Fields C.J."/>
            <person name="Burke P.V."/>
            <person name="Whitaker R.J."/>
        </authorList>
    </citation>
    <scope>NUCLEOTIDE SEQUENCE [LARGE SCALE GENOMIC DNA]</scope>
    <source>
        <strain evidence="5">Y.N.15.51 / Yellowstone #2</strain>
    </source>
</reference>
<dbReference type="Pfam" id="PF00534">
    <property type="entry name" value="Glycos_transf_1"/>
    <property type="match status" value="1"/>
</dbReference>
<sequence>MTRILIILRTLWTAGAQRIAINEYRWLKKLGYEPKLIFLRGTNTKGYEEMLKDVDYKVIREGHGVLTPIFYVGTKMFARDRGIESTVDLDLIMKISDIAKEEKADYLICHDQFTAIGCLKAFERNKIPFSVFVHEKVTNYSLPILGKMINDLERKIFLKAKKVFAVTDKVARTIYEKHGINATSNYPGMDKISEKSFREKENYLITVSFWDLGRKPWNYIEVIKNVDDYKLLFVGNWRVKKAKEYFLKKVKEEGIESKVEMLEGVSESKLHELYDKSKFLIRFGYGEYGLATPFIEAMQHTLPVIINDELGTANLATRYNVGLVIHGINIKEIKEFLRNMNENKYKELQLGIAKIQKEYTWENHTKKLVEGIT</sequence>
<dbReference type="Proteomes" id="UP000006818">
    <property type="component" value="Chromosome"/>
</dbReference>
<protein>
    <submittedName>
        <fullName evidence="4">Glycosyl transferase group 1</fullName>
    </submittedName>
</protein>
<dbReference type="GeneID" id="7810413"/>
<evidence type="ECO:0000256" key="1">
    <source>
        <dbReference type="ARBA" id="ARBA00022679"/>
    </source>
</evidence>
<evidence type="ECO:0000259" key="3">
    <source>
        <dbReference type="Pfam" id="PF13439"/>
    </source>
</evidence>
<dbReference type="GO" id="GO:0016757">
    <property type="term" value="F:glycosyltransferase activity"/>
    <property type="evidence" value="ECO:0007669"/>
    <property type="project" value="InterPro"/>
</dbReference>
<dbReference type="Gene3D" id="3.40.50.2000">
    <property type="entry name" value="Glycogen Phosphorylase B"/>
    <property type="match status" value="2"/>
</dbReference>
<feature type="domain" description="Glycosyltransferase subfamily 4-like N-terminal" evidence="3">
    <location>
        <begin position="15"/>
        <end position="182"/>
    </location>
</feature>
<dbReference type="CAZy" id="GT4">
    <property type="family name" value="Glycosyltransferase Family 4"/>
</dbReference>
<evidence type="ECO:0000313" key="4">
    <source>
        <dbReference type="EMBL" id="ACP49364.1"/>
    </source>
</evidence>
<dbReference type="InterPro" id="IPR001296">
    <property type="entry name" value="Glyco_trans_1"/>
</dbReference>
<dbReference type="PANTHER" id="PTHR46401:SF2">
    <property type="entry name" value="GLYCOSYLTRANSFERASE WBBK-RELATED"/>
    <property type="match status" value="1"/>
</dbReference>
<evidence type="ECO:0000259" key="2">
    <source>
        <dbReference type="Pfam" id="PF00534"/>
    </source>
</evidence>
<accession>C3NKC1</accession>
<dbReference type="EMBL" id="CP001404">
    <property type="protein sequence ID" value="ACP49364.1"/>
    <property type="molecule type" value="Genomic_DNA"/>
</dbReference>
<organism evidence="4 5">
    <name type="scientific">Saccharolobus islandicus (strain Y.N.15.51 / Yellowstone #2)</name>
    <name type="common">Sulfolobus islandicus</name>
    <dbReference type="NCBI Taxonomy" id="419942"/>
    <lineage>
        <taxon>Archaea</taxon>
        <taxon>Thermoproteota</taxon>
        <taxon>Thermoprotei</taxon>
        <taxon>Sulfolobales</taxon>
        <taxon>Sulfolobaceae</taxon>
        <taxon>Saccharolobus</taxon>
    </lineage>
</organism>
<dbReference type="AlphaFoldDB" id="C3NKC1"/>
<dbReference type="Pfam" id="PF13439">
    <property type="entry name" value="Glyco_transf_4"/>
    <property type="match status" value="1"/>
</dbReference>
<evidence type="ECO:0000313" key="5">
    <source>
        <dbReference type="Proteomes" id="UP000006818"/>
    </source>
</evidence>
<dbReference type="SUPFAM" id="SSF53756">
    <property type="entry name" value="UDP-Glycosyltransferase/glycogen phosphorylase"/>
    <property type="match status" value="1"/>
</dbReference>
<dbReference type="HOGENOM" id="CLU_782162_0_0_2"/>
<dbReference type="RefSeq" id="WP_012717913.1">
    <property type="nucleotide sequence ID" value="NC_012623.1"/>
</dbReference>
<dbReference type="InterPro" id="IPR028098">
    <property type="entry name" value="Glyco_trans_4-like_N"/>
</dbReference>
<dbReference type="KEGG" id="sin:YN1551_2395"/>
<proteinExistence type="predicted"/>
<feature type="domain" description="Glycosyl transferase family 1" evidence="2">
    <location>
        <begin position="196"/>
        <end position="347"/>
    </location>
</feature>
<dbReference type="PANTHER" id="PTHR46401">
    <property type="entry name" value="GLYCOSYLTRANSFERASE WBBK-RELATED"/>
    <property type="match status" value="1"/>
</dbReference>
<gene>
    <name evidence="4" type="ordered locus">YN1551_2395</name>
</gene>
<keyword evidence="1 4" id="KW-0808">Transferase</keyword>
<name>C3NKC1_SACI1</name>